<evidence type="ECO:0000313" key="2">
    <source>
        <dbReference type="EMBL" id="OKL62137.1"/>
    </source>
</evidence>
<accession>A0A225B869</accession>
<dbReference type="GeneID" id="31002545"/>
<dbReference type="AlphaFoldDB" id="A0A225B869"/>
<proteinExistence type="predicted"/>
<keyword evidence="3" id="KW-1185">Reference proteome</keyword>
<protein>
    <submittedName>
        <fullName evidence="2">Uncharacterized protein</fullName>
    </submittedName>
</protein>
<evidence type="ECO:0000313" key="3">
    <source>
        <dbReference type="Proteomes" id="UP000214365"/>
    </source>
</evidence>
<feature type="compositionally biased region" description="Acidic residues" evidence="1">
    <location>
        <begin position="133"/>
        <end position="143"/>
    </location>
</feature>
<comment type="caution">
    <text evidence="2">The sequence shown here is derived from an EMBL/GenBank/DDBJ whole genome shotgun (WGS) entry which is preliminary data.</text>
</comment>
<feature type="region of interest" description="Disordered" evidence="1">
    <location>
        <begin position="26"/>
        <end position="153"/>
    </location>
</feature>
<sequence>MFEKAGFKNAVCPSPDNKILEINHQLAERNADHGNVPEIEDGRDSDNVRAGVSSHEGSHVADYESIDDDDDDEDDDDRDGDSETEDEGNCSFILVRDRQESESGNGPITLQQQSRAAQAREEVCPLEVPEMPETSEELEESEVPDAGRAQDKG</sequence>
<reference evidence="2 3" key="1">
    <citation type="submission" date="2015-06" db="EMBL/GenBank/DDBJ databases">
        <title>Talaromyces atroroseus IBT 11181 draft genome.</title>
        <authorList>
            <person name="Rasmussen K.B."/>
            <person name="Rasmussen S."/>
            <person name="Petersen B."/>
            <person name="Sicheritz-Ponten T."/>
            <person name="Mortensen U.H."/>
            <person name="Thrane U."/>
        </authorList>
    </citation>
    <scope>NUCLEOTIDE SEQUENCE [LARGE SCALE GENOMIC DNA]</scope>
    <source>
        <strain evidence="2 3">IBT 11181</strain>
    </source>
</reference>
<feature type="compositionally biased region" description="Acidic residues" evidence="1">
    <location>
        <begin position="64"/>
        <end position="88"/>
    </location>
</feature>
<evidence type="ECO:0000256" key="1">
    <source>
        <dbReference type="SAM" id="MobiDB-lite"/>
    </source>
</evidence>
<name>A0A225B869_TALAT</name>
<gene>
    <name evidence="2" type="ORF">UA08_02790</name>
</gene>
<organism evidence="2 3">
    <name type="scientific">Talaromyces atroroseus</name>
    <dbReference type="NCBI Taxonomy" id="1441469"/>
    <lineage>
        <taxon>Eukaryota</taxon>
        <taxon>Fungi</taxon>
        <taxon>Dikarya</taxon>
        <taxon>Ascomycota</taxon>
        <taxon>Pezizomycotina</taxon>
        <taxon>Eurotiomycetes</taxon>
        <taxon>Eurotiomycetidae</taxon>
        <taxon>Eurotiales</taxon>
        <taxon>Trichocomaceae</taxon>
        <taxon>Talaromyces</taxon>
        <taxon>Talaromyces sect. Trachyspermi</taxon>
    </lineage>
</organism>
<dbReference type="RefSeq" id="XP_020122258.1">
    <property type="nucleotide sequence ID" value="XM_020264871.1"/>
</dbReference>
<dbReference type="Proteomes" id="UP000214365">
    <property type="component" value="Unassembled WGS sequence"/>
</dbReference>
<dbReference type="EMBL" id="LFMY01000003">
    <property type="protein sequence ID" value="OKL62137.1"/>
    <property type="molecule type" value="Genomic_DNA"/>
</dbReference>